<dbReference type="Proteomes" id="UP000195766">
    <property type="component" value="Unassembled WGS sequence"/>
</dbReference>
<dbReference type="RefSeq" id="WP_087141408.1">
    <property type="nucleotide sequence ID" value="NZ_FUIE01000073.1"/>
</dbReference>
<dbReference type="InterPro" id="IPR036028">
    <property type="entry name" value="SH3-like_dom_sf"/>
</dbReference>
<dbReference type="SUPFAM" id="SSF50044">
    <property type="entry name" value="SH3-domain"/>
    <property type="match status" value="1"/>
</dbReference>
<sequence length="125" mass="13958">MLYVFPPETYVRAVADYDRPYEDPIDARAGDAVVPVSDGSMPTDFMGWTWCVGADGRAGWTPDGWCEPTTSGWRLIRDFNALELTVRAGDRLRLIHSESGFLFCETAAGERAWLPDAVVVLERND</sequence>
<evidence type="ECO:0000313" key="1">
    <source>
        <dbReference type="EMBL" id="SJM67913.1"/>
    </source>
</evidence>
<accession>A0A1R4GIK0</accession>
<dbReference type="OrthoDB" id="1030757at2"/>
<dbReference type="AlphaFoldDB" id="A0A1R4GIK0"/>
<dbReference type="EMBL" id="FUIE01000073">
    <property type="protein sequence ID" value="SJM67913.1"/>
    <property type="molecule type" value="Genomic_DNA"/>
</dbReference>
<name>A0A1R4GIK0_BREDI</name>
<gene>
    <name evidence="1" type="ORF">FM111_13050</name>
</gene>
<reference evidence="1 2" key="1">
    <citation type="submission" date="2017-02" db="EMBL/GenBank/DDBJ databases">
        <authorList>
            <person name="Peterson S.W."/>
        </authorList>
    </citation>
    <scope>NUCLEOTIDE SEQUENCE [LARGE SCALE GENOMIC DNA]</scope>
    <source>
        <strain evidence="1 2">3F5N</strain>
    </source>
</reference>
<organism evidence="1 2">
    <name type="scientific">Brevundimonas diminuta 3F5N</name>
    <dbReference type="NCBI Taxonomy" id="1255603"/>
    <lineage>
        <taxon>Bacteria</taxon>
        <taxon>Pseudomonadati</taxon>
        <taxon>Pseudomonadota</taxon>
        <taxon>Alphaproteobacteria</taxon>
        <taxon>Caulobacterales</taxon>
        <taxon>Caulobacteraceae</taxon>
        <taxon>Brevundimonas</taxon>
    </lineage>
</organism>
<evidence type="ECO:0000313" key="2">
    <source>
        <dbReference type="Proteomes" id="UP000195766"/>
    </source>
</evidence>
<evidence type="ECO:0008006" key="3">
    <source>
        <dbReference type="Google" id="ProtNLM"/>
    </source>
</evidence>
<protein>
    <recommendedName>
        <fullName evidence="3">SH3 domain-containing protein</fullName>
    </recommendedName>
</protein>
<proteinExistence type="predicted"/>